<gene>
    <name evidence="5" type="ORF">C2L64_44575</name>
</gene>
<reference evidence="5 6" key="1">
    <citation type="submission" date="2018-01" db="EMBL/GenBank/DDBJ databases">
        <title>Species boundaries and ecological features among Paraburkholderia terrae DSMZ17804T, P. hospita DSMZ17164T and P. caribensis DSMZ13236T.</title>
        <authorList>
            <person name="Pratama A.A."/>
        </authorList>
    </citation>
    <scope>NUCLEOTIDE SEQUENCE [LARGE SCALE GENOMIC DNA]</scope>
    <source>
        <strain evidence="5 6">DSM 17164</strain>
    </source>
</reference>
<dbReference type="GO" id="GO:0003677">
    <property type="term" value="F:DNA binding"/>
    <property type="evidence" value="ECO:0007669"/>
    <property type="project" value="InterPro"/>
</dbReference>
<dbReference type="KEGG" id="phs:C2L64_44575"/>
<dbReference type="InterPro" id="IPR003115">
    <property type="entry name" value="ParB_N"/>
</dbReference>
<dbReference type="GO" id="GO:0007059">
    <property type="term" value="P:chromosome segregation"/>
    <property type="evidence" value="ECO:0007669"/>
    <property type="project" value="UniProtKB-KW"/>
</dbReference>
<dbReference type="GeneID" id="55535384"/>
<sequence length="564" mass="61072">MQQQLTAPLKRIKLGRNPRTYFDPKAMAELTDSIRAHGVDTPIIVRPVTEDEFDYEVIAGGRRYRGAMDAHGEDFPMPIVVKDVDEVEARRIALTENIQRDNLSPAEEARDASELLGLQGGDRDVTAKILGWSRATLDSRLALLNCSTAVLDALSERKINISHAELLAALSKENQDKVLPVVVAEKRSAADVRKLVESASCALASAIFEKADCAGCPHNSSTQAQMFGEAIGTGNCTNRTCFNEKMEKQLEATAAGLRDEFQTVRIVRAGDNNTRVQLAVEGTNGVGLEQAQACHGCANYGAAVSGLPDSIGKVYRGQCFDTVCNMKKVAARIQAEKAAKQPPKADGAESAPTANSAAGSATGTGSKSASAPASTNPSVTVIAESEKVKTYRVKLWRKALRLDIGMNHELARQYLIAVVLSGHARQIDDGAFRKFFERLAEGEAPLANLPKAIDAVQATNESKQADLMIAMLFAAIEGLEVTNLTQLCKAHKLDLKKHWKLDKEFLELITKSEMMVLADELGIRAAHGDNFKKVFAKSKPEVIEALLAVEGFDYAGKLPKVLKF</sequence>
<evidence type="ECO:0000313" key="5">
    <source>
        <dbReference type="EMBL" id="AUT75467.1"/>
    </source>
</evidence>
<dbReference type="SUPFAM" id="SSF110849">
    <property type="entry name" value="ParB/Sulfiredoxin"/>
    <property type="match status" value="1"/>
</dbReference>
<protein>
    <submittedName>
        <fullName evidence="5">Chromosome partitioning protein ParB</fullName>
    </submittedName>
</protein>
<evidence type="ECO:0000256" key="3">
    <source>
        <dbReference type="SAM" id="MobiDB-lite"/>
    </source>
</evidence>
<feature type="compositionally biased region" description="Low complexity" evidence="3">
    <location>
        <begin position="340"/>
        <end position="375"/>
    </location>
</feature>
<dbReference type="Proteomes" id="UP000236649">
    <property type="component" value="Chromosome 4"/>
</dbReference>
<dbReference type="AlphaFoldDB" id="A0AAN1JM83"/>
<dbReference type="InterPro" id="IPR022396">
    <property type="entry name" value="PRTRC_ParB"/>
</dbReference>
<dbReference type="InterPro" id="IPR004437">
    <property type="entry name" value="ParB/RepB/Spo0J"/>
</dbReference>
<name>A0AAN1JM83_9BURK</name>
<dbReference type="Gene3D" id="3.90.1530.30">
    <property type="match status" value="1"/>
</dbReference>
<feature type="region of interest" description="Disordered" evidence="3">
    <location>
        <begin position="335"/>
        <end position="378"/>
    </location>
</feature>
<accession>A0AAN1JM83</accession>
<dbReference type="Pfam" id="PF17762">
    <property type="entry name" value="HTH_ParB"/>
    <property type="match status" value="1"/>
</dbReference>
<dbReference type="Pfam" id="PF02195">
    <property type="entry name" value="ParB_N"/>
    <property type="match status" value="1"/>
</dbReference>
<dbReference type="SUPFAM" id="SSF109709">
    <property type="entry name" value="KorB DNA-binding domain-like"/>
    <property type="match status" value="1"/>
</dbReference>
<dbReference type="InterPro" id="IPR050336">
    <property type="entry name" value="Chromosome_partition/occlusion"/>
</dbReference>
<dbReference type="NCBIfam" id="TIGR00180">
    <property type="entry name" value="parB_part"/>
    <property type="match status" value="1"/>
</dbReference>
<evidence type="ECO:0000256" key="1">
    <source>
        <dbReference type="ARBA" id="ARBA00006295"/>
    </source>
</evidence>
<evidence type="ECO:0000256" key="2">
    <source>
        <dbReference type="ARBA" id="ARBA00022829"/>
    </source>
</evidence>
<comment type="similarity">
    <text evidence="1">Belongs to the ParB family.</text>
</comment>
<dbReference type="RefSeq" id="WP_103153788.1">
    <property type="nucleotide sequence ID" value="NZ_CP026108.1"/>
</dbReference>
<feature type="domain" description="ParB-like N-terminal" evidence="4">
    <location>
        <begin position="5"/>
        <end position="98"/>
    </location>
</feature>
<dbReference type="InterPro" id="IPR041468">
    <property type="entry name" value="HTH_ParB/Spo0J"/>
</dbReference>
<dbReference type="PANTHER" id="PTHR33375:SF1">
    <property type="entry name" value="CHROMOSOME-PARTITIONING PROTEIN PARB-RELATED"/>
    <property type="match status" value="1"/>
</dbReference>
<dbReference type="NCBIfam" id="TIGR03734">
    <property type="entry name" value="PRTRC_parB"/>
    <property type="match status" value="1"/>
</dbReference>
<evidence type="ECO:0000313" key="6">
    <source>
        <dbReference type="Proteomes" id="UP000236649"/>
    </source>
</evidence>
<dbReference type="Gene3D" id="1.10.10.2830">
    <property type="match status" value="1"/>
</dbReference>
<evidence type="ECO:0000259" key="4">
    <source>
        <dbReference type="SMART" id="SM00470"/>
    </source>
</evidence>
<keyword evidence="2" id="KW-0159">Chromosome partition</keyword>
<dbReference type="InterPro" id="IPR036086">
    <property type="entry name" value="ParB/Sulfiredoxin_sf"/>
</dbReference>
<proteinExistence type="inferred from homology"/>
<dbReference type="PANTHER" id="PTHR33375">
    <property type="entry name" value="CHROMOSOME-PARTITIONING PROTEIN PARB-RELATED"/>
    <property type="match status" value="1"/>
</dbReference>
<dbReference type="GO" id="GO:0005694">
    <property type="term" value="C:chromosome"/>
    <property type="evidence" value="ECO:0007669"/>
    <property type="project" value="TreeGrafter"/>
</dbReference>
<organism evidence="5 6">
    <name type="scientific">Paraburkholderia hospita</name>
    <dbReference type="NCBI Taxonomy" id="169430"/>
    <lineage>
        <taxon>Bacteria</taxon>
        <taxon>Pseudomonadati</taxon>
        <taxon>Pseudomonadota</taxon>
        <taxon>Betaproteobacteria</taxon>
        <taxon>Burkholderiales</taxon>
        <taxon>Burkholderiaceae</taxon>
        <taxon>Paraburkholderia</taxon>
    </lineage>
</organism>
<dbReference type="SMART" id="SM00470">
    <property type="entry name" value="ParB"/>
    <property type="match status" value="1"/>
</dbReference>
<dbReference type="EMBL" id="CP026108">
    <property type="protein sequence ID" value="AUT75467.1"/>
    <property type="molecule type" value="Genomic_DNA"/>
</dbReference>